<dbReference type="AlphaFoldDB" id="A0A5E4VE54"/>
<feature type="transmembrane region" description="Helical" evidence="8">
    <location>
        <begin position="314"/>
        <end position="335"/>
    </location>
</feature>
<keyword evidence="5" id="KW-0769">Symport</keyword>
<proteinExistence type="predicted"/>
<dbReference type="InterPro" id="IPR011701">
    <property type="entry name" value="MFS"/>
</dbReference>
<dbReference type="OrthoDB" id="6766492at2"/>
<dbReference type="PANTHER" id="PTHR43528:SF8">
    <property type="entry name" value="BLR0239 PROTEIN"/>
    <property type="match status" value="1"/>
</dbReference>
<keyword evidence="11" id="KW-1185">Reference proteome</keyword>
<dbReference type="PROSITE" id="PS50850">
    <property type="entry name" value="MFS"/>
    <property type="match status" value="1"/>
</dbReference>
<dbReference type="FunFam" id="1.20.1250.20:FF:000001">
    <property type="entry name" value="Dicarboxylate MFS transporter"/>
    <property type="match status" value="1"/>
</dbReference>
<feature type="transmembrane region" description="Helical" evidence="8">
    <location>
        <begin position="63"/>
        <end position="84"/>
    </location>
</feature>
<keyword evidence="4 8" id="KW-0812">Transmembrane</keyword>
<protein>
    <submittedName>
        <fullName evidence="10">MFS transporter</fullName>
    </submittedName>
</protein>
<feature type="domain" description="Major facilitator superfamily (MFS) profile" evidence="9">
    <location>
        <begin position="21"/>
        <end position="431"/>
    </location>
</feature>
<evidence type="ECO:0000256" key="8">
    <source>
        <dbReference type="SAM" id="Phobius"/>
    </source>
</evidence>
<organism evidence="10 11">
    <name type="scientific">Pandoraea terrae</name>
    <dbReference type="NCBI Taxonomy" id="1537710"/>
    <lineage>
        <taxon>Bacteria</taxon>
        <taxon>Pseudomonadati</taxon>
        <taxon>Pseudomonadota</taxon>
        <taxon>Betaproteobacteria</taxon>
        <taxon>Burkholderiales</taxon>
        <taxon>Burkholderiaceae</taxon>
        <taxon>Pandoraea</taxon>
    </lineage>
</organism>
<dbReference type="InterPro" id="IPR020846">
    <property type="entry name" value="MFS_dom"/>
</dbReference>
<dbReference type="SUPFAM" id="SSF103473">
    <property type="entry name" value="MFS general substrate transporter"/>
    <property type="match status" value="1"/>
</dbReference>
<sequence>MPLALTSHGPDGRAAPSRKTQLVATVLGNAMEWYDFMVFAFMTPIINRLFFPSSADASPLNSILLTTALFGAGFIMRPVGGIVLGMYGDRKGRKAAMMLGMSIMIVSVILMTFAPTYATAGIAAPIIVLISRLLQGFSVGGEFGTSTAFLIELAPPGKTGFYGSLQIAGQLLAQVFGASLGILLTTAFTPDQMDAGAWRIPFAIGLAIVPITFFMRRNMHESQAFVREVTEEELPGNGSPAHQSIGSFFIGMGMVAASAVSFYVTFGYTVTYAKEVLHIPMHQSFLVQTLAAIVMMLVVPAAGMLSDRFNRKKLLLASLGGYLAVVYPLYVWVGAEPSFQRLLVTQLVMGVLSAIFLGVYCTVLVELYAVRLRATSLAIVNNLAVMVFGGFSQFFVTWLLRITGSPMAPIFYVILGLVIGLVAVAFLPERHSYIAIRTGRHAAHP</sequence>
<evidence type="ECO:0000256" key="7">
    <source>
        <dbReference type="ARBA" id="ARBA00023136"/>
    </source>
</evidence>
<evidence type="ECO:0000256" key="1">
    <source>
        <dbReference type="ARBA" id="ARBA00004651"/>
    </source>
</evidence>
<dbReference type="Pfam" id="PF00083">
    <property type="entry name" value="Sugar_tr"/>
    <property type="match status" value="1"/>
</dbReference>
<dbReference type="Pfam" id="PF07690">
    <property type="entry name" value="MFS_1"/>
    <property type="match status" value="1"/>
</dbReference>
<feature type="transmembrane region" description="Helical" evidence="8">
    <location>
        <begin position="285"/>
        <end position="302"/>
    </location>
</feature>
<evidence type="ECO:0000313" key="10">
    <source>
        <dbReference type="EMBL" id="VVE09689.1"/>
    </source>
</evidence>
<dbReference type="InterPro" id="IPR036259">
    <property type="entry name" value="MFS_trans_sf"/>
</dbReference>
<keyword evidence="7 8" id="KW-0472">Membrane</keyword>
<dbReference type="GO" id="GO:0005886">
    <property type="term" value="C:plasma membrane"/>
    <property type="evidence" value="ECO:0007669"/>
    <property type="project" value="UniProtKB-SubCell"/>
</dbReference>
<comment type="subcellular location">
    <subcellularLocation>
        <location evidence="1">Cell membrane</location>
        <topology evidence="1">Multi-pass membrane protein</topology>
    </subcellularLocation>
</comment>
<accession>A0A5E4VE54</accession>
<feature type="transmembrane region" description="Helical" evidence="8">
    <location>
        <begin position="406"/>
        <end position="427"/>
    </location>
</feature>
<evidence type="ECO:0000313" key="11">
    <source>
        <dbReference type="Proteomes" id="UP000414233"/>
    </source>
</evidence>
<dbReference type="EMBL" id="CABPRZ010000009">
    <property type="protein sequence ID" value="VVE09689.1"/>
    <property type="molecule type" value="Genomic_DNA"/>
</dbReference>
<feature type="transmembrane region" description="Helical" evidence="8">
    <location>
        <begin position="347"/>
        <end position="370"/>
    </location>
</feature>
<dbReference type="InterPro" id="IPR005828">
    <property type="entry name" value="MFS_sugar_transport-like"/>
</dbReference>
<evidence type="ECO:0000256" key="5">
    <source>
        <dbReference type="ARBA" id="ARBA00022847"/>
    </source>
</evidence>
<keyword evidence="2" id="KW-0813">Transport</keyword>
<feature type="transmembrane region" description="Helical" evidence="8">
    <location>
        <begin position="196"/>
        <end position="215"/>
    </location>
</feature>
<reference evidence="10 11" key="1">
    <citation type="submission" date="2019-08" db="EMBL/GenBank/DDBJ databases">
        <authorList>
            <person name="Peeters C."/>
        </authorList>
    </citation>
    <scope>NUCLEOTIDE SEQUENCE [LARGE SCALE GENOMIC DNA]</scope>
    <source>
        <strain evidence="10 11">LMG 30175</strain>
    </source>
</reference>
<dbReference type="GO" id="GO:0015293">
    <property type="term" value="F:symporter activity"/>
    <property type="evidence" value="ECO:0007669"/>
    <property type="project" value="UniProtKB-KW"/>
</dbReference>
<gene>
    <name evidence="10" type="ORF">PTE30175_02494</name>
</gene>
<keyword evidence="6 8" id="KW-1133">Transmembrane helix</keyword>
<evidence type="ECO:0000256" key="4">
    <source>
        <dbReference type="ARBA" id="ARBA00022692"/>
    </source>
</evidence>
<dbReference type="Gene3D" id="1.20.1250.20">
    <property type="entry name" value="MFS general substrate transporter like domains"/>
    <property type="match status" value="2"/>
</dbReference>
<name>A0A5E4VE54_9BURK</name>
<dbReference type="Proteomes" id="UP000414233">
    <property type="component" value="Unassembled WGS sequence"/>
</dbReference>
<keyword evidence="3" id="KW-1003">Cell membrane</keyword>
<evidence type="ECO:0000256" key="6">
    <source>
        <dbReference type="ARBA" id="ARBA00022989"/>
    </source>
</evidence>
<evidence type="ECO:0000259" key="9">
    <source>
        <dbReference type="PROSITE" id="PS50850"/>
    </source>
</evidence>
<feature type="transmembrane region" description="Helical" evidence="8">
    <location>
        <begin position="245"/>
        <end position="265"/>
    </location>
</feature>
<feature type="transmembrane region" description="Helical" evidence="8">
    <location>
        <begin position="377"/>
        <end position="400"/>
    </location>
</feature>
<evidence type="ECO:0000256" key="3">
    <source>
        <dbReference type="ARBA" id="ARBA00022475"/>
    </source>
</evidence>
<evidence type="ECO:0000256" key="2">
    <source>
        <dbReference type="ARBA" id="ARBA00022448"/>
    </source>
</evidence>
<dbReference type="InterPro" id="IPR051084">
    <property type="entry name" value="H+-coupled_symporters"/>
</dbReference>
<dbReference type="PANTHER" id="PTHR43528">
    <property type="entry name" value="ALPHA-KETOGLUTARATE PERMEASE"/>
    <property type="match status" value="1"/>
</dbReference>